<gene>
    <name evidence="2" type="primary">CSLB3</name>
    <name evidence="2" type="ORF">g.67468</name>
</gene>
<evidence type="ECO:0000313" key="2">
    <source>
        <dbReference type="EMBL" id="JAT43250.1"/>
    </source>
</evidence>
<name>A0A1D1XLK9_9ARAE</name>
<feature type="non-terminal residue" evidence="2">
    <location>
        <position position="1"/>
    </location>
</feature>
<protein>
    <submittedName>
        <fullName evidence="2">Cellulose synthase-like protein B3</fullName>
    </submittedName>
</protein>
<dbReference type="AlphaFoldDB" id="A0A1D1XLK9"/>
<proteinExistence type="predicted"/>
<reference evidence="2" key="1">
    <citation type="submission" date="2015-07" db="EMBL/GenBank/DDBJ databases">
        <title>Transcriptome Assembly of Anthurium amnicola.</title>
        <authorList>
            <person name="Suzuki J."/>
        </authorList>
    </citation>
    <scope>NUCLEOTIDE SEQUENCE</scope>
</reference>
<feature type="region of interest" description="Disordered" evidence="1">
    <location>
        <begin position="1"/>
        <end position="21"/>
    </location>
</feature>
<evidence type="ECO:0000256" key="1">
    <source>
        <dbReference type="SAM" id="MobiDB-lite"/>
    </source>
</evidence>
<organism evidence="2">
    <name type="scientific">Anthurium amnicola</name>
    <dbReference type="NCBI Taxonomy" id="1678845"/>
    <lineage>
        <taxon>Eukaryota</taxon>
        <taxon>Viridiplantae</taxon>
        <taxon>Streptophyta</taxon>
        <taxon>Embryophyta</taxon>
        <taxon>Tracheophyta</taxon>
        <taxon>Spermatophyta</taxon>
        <taxon>Magnoliopsida</taxon>
        <taxon>Liliopsida</taxon>
        <taxon>Araceae</taxon>
        <taxon>Pothoideae</taxon>
        <taxon>Potheae</taxon>
        <taxon>Anthurium</taxon>
    </lineage>
</organism>
<sequence>KPQPNQVFAQPPKPVYNQVAPPNNYVSRKVGPRRAEYPPLLEKLQDVMALLLKYNKVQLRKLKEDWREHYDHSKYYHFHRGPGHNTDDCFHFRDLIYDMHDRGQIYWMDIRKVLKQQNQAQARPQANMGVVQNPLPHHPPV</sequence>
<accession>A0A1D1XLK9</accession>
<dbReference type="EMBL" id="GDJX01024686">
    <property type="protein sequence ID" value="JAT43250.1"/>
    <property type="molecule type" value="Transcribed_RNA"/>
</dbReference>